<proteinExistence type="predicted"/>
<name>A0A1F4W0I3_UNCKA</name>
<comment type="caution">
    <text evidence="1">The sequence shown here is derived from an EMBL/GenBank/DDBJ whole genome shotgun (WGS) entry which is preliminary data.</text>
</comment>
<protein>
    <submittedName>
        <fullName evidence="1">Uncharacterized protein</fullName>
    </submittedName>
</protein>
<gene>
    <name evidence="1" type="ORF">A2264_03575</name>
</gene>
<evidence type="ECO:0000313" key="2">
    <source>
        <dbReference type="Proteomes" id="UP000176614"/>
    </source>
</evidence>
<dbReference type="AlphaFoldDB" id="A0A1F4W0I3"/>
<evidence type="ECO:0000313" key="1">
    <source>
        <dbReference type="EMBL" id="OGC62932.1"/>
    </source>
</evidence>
<dbReference type="Proteomes" id="UP000176614">
    <property type="component" value="Unassembled WGS sequence"/>
</dbReference>
<reference evidence="1 2" key="1">
    <citation type="journal article" date="2016" name="Nat. Commun.">
        <title>Thousands of microbial genomes shed light on interconnected biogeochemical processes in an aquifer system.</title>
        <authorList>
            <person name="Anantharaman K."/>
            <person name="Brown C.T."/>
            <person name="Hug L.A."/>
            <person name="Sharon I."/>
            <person name="Castelle C.J."/>
            <person name="Probst A.J."/>
            <person name="Thomas B.C."/>
            <person name="Singh A."/>
            <person name="Wilkins M.J."/>
            <person name="Karaoz U."/>
            <person name="Brodie E.L."/>
            <person name="Williams K.H."/>
            <person name="Hubbard S.S."/>
            <person name="Banfield J.F."/>
        </authorList>
    </citation>
    <scope>NUCLEOTIDE SEQUENCE [LARGE SCALE GENOMIC DNA]</scope>
</reference>
<dbReference type="EMBL" id="MEVT01000011">
    <property type="protein sequence ID" value="OGC62932.1"/>
    <property type="molecule type" value="Genomic_DNA"/>
</dbReference>
<organism evidence="1 2">
    <name type="scientific">candidate division WWE3 bacterium RIFOXYA2_FULL_46_9</name>
    <dbReference type="NCBI Taxonomy" id="1802636"/>
    <lineage>
        <taxon>Bacteria</taxon>
        <taxon>Katanobacteria</taxon>
    </lineage>
</organism>
<accession>A0A1F4W0I3</accession>
<sequence length="98" mass="10934">MLDSTTSVLWVANIPKKCYKYRNINGGTMKKHKIKGRESVAIGSKKCVNCKDHNPPTKVVTKDFDQKVVTATGPEIRVWKKGDFICPNCGKPMGRIVV</sequence>